<dbReference type="GO" id="GO:0007165">
    <property type="term" value="P:signal transduction"/>
    <property type="evidence" value="ECO:0007669"/>
    <property type="project" value="InterPro"/>
</dbReference>
<evidence type="ECO:0000259" key="1">
    <source>
        <dbReference type="PROSITE" id="PS50851"/>
    </source>
</evidence>
<accession>A0A5D0MM54</accession>
<dbReference type="Gene3D" id="2.40.50.180">
    <property type="entry name" value="CheA-289, Domain 4"/>
    <property type="match status" value="1"/>
</dbReference>
<dbReference type="Gene3D" id="2.30.30.40">
    <property type="entry name" value="SH3 Domains"/>
    <property type="match status" value="1"/>
</dbReference>
<dbReference type="SUPFAM" id="SSF50341">
    <property type="entry name" value="CheW-like"/>
    <property type="match status" value="1"/>
</dbReference>
<dbReference type="Proteomes" id="UP000323337">
    <property type="component" value="Unassembled WGS sequence"/>
</dbReference>
<dbReference type="RefSeq" id="WP_303701940.1">
    <property type="nucleotide sequence ID" value="NZ_VSIV01000324.1"/>
</dbReference>
<dbReference type="PANTHER" id="PTHR22617:SF23">
    <property type="entry name" value="CHEMOTAXIS PROTEIN CHEW"/>
    <property type="match status" value="1"/>
</dbReference>
<protein>
    <submittedName>
        <fullName evidence="2">Chemotaxis protein CheW</fullName>
    </submittedName>
</protein>
<proteinExistence type="predicted"/>
<dbReference type="EMBL" id="VSIV01000324">
    <property type="protein sequence ID" value="TYB32551.1"/>
    <property type="molecule type" value="Genomic_DNA"/>
</dbReference>
<evidence type="ECO:0000313" key="3">
    <source>
        <dbReference type="Proteomes" id="UP000323337"/>
    </source>
</evidence>
<dbReference type="InterPro" id="IPR039315">
    <property type="entry name" value="CheW"/>
</dbReference>
<reference evidence="2 3" key="1">
    <citation type="submission" date="2019-08" db="EMBL/GenBank/DDBJ databases">
        <title>Genomic characterization of a novel candidate phylum (ARYD3) from a high temperature, high salinity tertiary oil reservoir in north central Oklahoma, USA.</title>
        <authorList>
            <person name="Youssef N.H."/>
            <person name="Yadav A."/>
            <person name="Elshahed M.S."/>
        </authorList>
    </citation>
    <scope>NUCLEOTIDE SEQUENCE [LARGE SCALE GENOMIC DNA]</scope>
    <source>
        <strain evidence="2">ARYD1</strain>
    </source>
</reference>
<comment type="caution">
    <text evidence="2">The sequence shown here is derived from an EMBL/GenBank/DDBJ whole genome shotgun (WGS) entry which is preliminary data.</text>
</comment>
<dbReference type="GO" id="GO:0006935">
    <property type="term" value="P:chemotaxis"/>
    <property type="evidence" value="ECO:0007669"/>
    <property type="project" value="InterPro"/>
</dbReference>
<gene>
    <name evidence="2" type="ORF">FXF49_10960</name>
</gene>
<dbReference type="AlphaFoldDB" id="A0A5D0MM54"/>
<dbReference type="GO" id="GO:0005829">
    <property type="term" value="C:cytosol"/>
    <property type="evidence" value="ECO:0007669"/>
    <property type="project" value="TreeGrafter"/>
</dbReference>
<sequence>MLKDQLLKKVKGEMEDPEERIVARYLLCKLSDYSFLIDVNEIKEIIDLDKTIENVPGTGDHVLGVVNLRSEIVPIIDIRVEFGIDTVRRTGLSRYVITETENEYIGLLADEATRMINAREQDYADKEAEGLFSGFINIDDELYGILDINKVFINFRMS</sequence>
<feature type="domain" description="CheW-like" evidence="1">
    <location>
        <begin position="22"/>
        <end position="157"/>
    </location>
</feature>
<dbReference type="Pfam" id="PF01584">
    <property type="entry name" value="CheW"/>
    <property type="match status" value="1"/>
</dbReference>
<name>A0A5D0MM54_FLESI</name>
<dbReference type="InterPro" id="IPR036061">
    <property type="entry name" value="CheW-like_dom_sf"/>
</dbReference>
<dbReference type="InterPro" id="IPR002545">
    <property type="entry name" value="CheW-lke_dom"/>
</dbReference>
<evidence type="ECO:0000313" key="2">
    <source>
        <dbReference type="EMBL" id="TYB32551.1"/>
    </source>
</evidence>
<dbReference type="PROSITE" id="PS50851">
    <property type="entry name" value="CHEW"/>
    <property type="match status" value="1"/>
</dbReference>
<dbReference type="SMART" id="SM00260">
    <property type="entry name" value="CheW"/>
    <property type="match status" value="1"/>
</dbReference>
<dbReference type="PANTHER" id="PTHR22617">
    <property type="entry name" value="CHEMOTAXIS SENSOR HISTIDINE KINASE-RELATED"/>
    <property type="match status" value="1"/>
</dbReference>
<organism evidence="2 3">
    <name type="scientific">Flexistipes sinusarabici</name>
    <dbReference type="NCBI Taxonomy" id="2352"/>
    <lineage>
        <taxon>Bacteria</taxon>
        <taxon>Pseudomonadati</taxon>
        <taxon>Deferribacterota</taxon>
        <taxon>Deferribacteres</taxon>
        <taxon>Deferribacterales</taxon>
        <taxon>Flexistipitaceae</taxon>
        <taxon>Flexistipes</taxon>
    </lineage>
</organism>